<feature type="region of interest" description="Disordered" evidence="2">
    <location>
        <begin position="272"/>
        <end position="314"/>
    </location>
</feature>
<keyword evidence="4" id="KW-1185">Reference proteome</keyword>
<dbReference type="STRING" id="3068.D8TWW2"/>
<gene>
    <name evidence="3" type="ORF">VOLCADRAFT_91369</name>
</gene>
<dbReference type="KEGG" id="vcn:VOLCADRAFT_91369"/>
<feature type="compositionally biased region" description="Pro residues" evidence="2">
    <location>
        <begin position="191"/>
        <end position="211"/>
    </location>
</feature>
<dbReference type="InParanoid" id="D8TWW2"/>
<proteinExistence type="predicted"/>
<dbReference type="Gene3D" id="3.80.10.10">
    <property type="entry name" value="Ribonuclease Inhibitor"/>
    <property type="match status" value="2"/>
</dbReference>
<protein>
    <submittedName>
        <fullName evidence="3">Uncharacterized protein</fullName>
    </submittedName>
</protein>
<feature type="compositionally biased region" description="Gly residues" evidence="2">
    <location>
        <begin position="305"/>
        <end position="314"/>
    </location>
</feature>
<reference evidence="3 4" key="1">
    <citation type="journal article" date="2010" name="Science">
        <title>Genomic analysis of organismal complexity in the multicellular green alga Volvox carteri.</title>
        <authorList>
            <person name="Prochnik S.E."/>
            <person name="Umen J."/>
            <person name="Nedelcu A.M."/>
            <person name="Hallmann A."/>
            <person name="Miller S.M."/>
            <person name="Nishii I."/>
            <person name="Ferris P."/>
            <person name="Kuo A."/>
            <person name="Mitros T."/>
            <person name="Fritz-Laylin L.K."/>
            <person name="Hellsten U."/>
            <person name="Chapman J."/>
            <person name="Simakov O."/>
            <person name="Rensing S.A."/>
            <person name="Terry A."/>
            <person name="Pangilinan J."/>
            <person name="Kapitonov V."/>
            <person name="Jurka J."/>
            <person name="Salamov A."/>
            <person name="Shapiro H."/>
            <person name="Schmutz J."/>
            <person name="Grimwood J."/>
            <person name="Lindquist E."/>
            <person name="Lucas S."/>
            <person name="Grigoriev I.V."/>
            <person name="Schmitt R."/>
            <person name="Kirk D."/>
            <person name="Rokhsar D.S."/>
        </authorList>
    </citation>
    <scope>NUCLEOTIDE SEQUENCE [LARGE SCALE GENOMIC DNA]</scope>
    <source>
        <strain evidence="4">f. Nagariensis / Eve</strain>
    </source>
</reference>
<evidence type="ECO:0000256" key="2">
    <source>
        <dbReference type="SAM" id="MobiDB-lite"/>
    </source>
</evidence>
<dbReference type="AlphaFoldDB" id="D8TWW2"/>
<dbReference type="GeneID" id="9618329"/>
<feature type="region of interest" description="Disordered" evidence="2">
    <location>
        <begin position="523"/>
        <end position="556"/>
    </location>
</feature>
<sequence length="556" mass="56716">MLHTLSAPKHSAARPAETWLSKGDTLTCALWPDVFTEYRVEYLGVIVRICQCRHSAATMEYLDLSEVGCADPWVAPLAALGTDGGGATASRLTHLDLSRTSVRAEDLAYLQCAPDLERLVAAGCRAAGSTPGAAALVAAGLQQLKDLNLSSCSVTDSAVSWLQQLTALTNLNLSDNTDLTLAPTTRTSEPTPGPARPQLQPPLQPPQPPALPDLAAPVDVWAAVPDARPGHGDGGYVEEPARAQLGPTRQGLAIAAAAAPQAMAAAADSGAAIGSTSSSNTRGCRDMERETGGCSSTTCSSSGTSGDGNNGDGGGVVWPRLRRLNLLGTRVGEAGFRALLMGDRGRGGGGNLGLLEQLKAGGPGLTDGTMAVLAAAELPSLHSLLLRDAQLTGHGLLLLSTGLPSLRRLELQACWLVSEQDAARLAASCRPGALVVVNGKAAAAASSRVTAARASPSSPPSASKGFGRGATASAAGSQQSRGAAGGCIGNAAALSGDYLSRFDQRIRYDSRMLLRLAASPLVTGGASSSEGEQGRGLTGGGSWEPLWADLPSGMRR</sequence>
<evidence type="ECO:0000256" key="1">
    <source>
        <dbReference type="ARBA" id="ARBA00004430"/>
    </source>
</evidence>
<dbReference type="PANTHER" id="PTHR13318">
    <property type="entry name" value="PARTNER OF PAIRED, ISOFORM B-RELATED"/>
    <property type="match status" value="1"/>
</dbReference>
<dbReference type="GO" id="GO:0019005">
    <property type="term" value="C:SCF ubiquitin ligase complex"/>
    <property type="evidence" value="ECO:0007669"/>
    <property type="project" value="TreeGrafter"/>
</dbReference>
<dbReference type="GO" id="GO:0005930">
    <property type="term" value="C:axoneme"/>
    <property type="evidence" value="ECO:0007669"/>
    <property type="project" value="UniProtKB-SubCell"/>
</dbReference>
<dbReference type="InterPro" id="IPR032675">
    <property type="entry name" value="LRR_dom_sf"/>
</dbReference>
<comment type="subcellular location">
    <subcellularLocation>
        <location evidence="1">Cytoplasm</location>
        <location evidence="1">Cytoskeleton</location>
        <location evidence="1">Cilium axoneme</location>
    </subcellularLocation>
</comment>
<dbReference type="RefSeq" id="XP_002950906.1">
    <property type="nucleotide sequence ID" value="XM_002950860.1"/>
</dbReference>
<name>D8TWW2_VOLCA</name>
<feature type="region of interest" description="Disordered" evidence="2">
    <location>
        <begin position="177"/>
        <end position="213"/>
    </location>
</feature>
<evidence type="ECO:0000313" key="4">
    <source>
        <dbReference type="Proteomes" id="UP000001058"/>
    </source>
</evidence>
<evidence type="ECO:0000313" key="3">
    <source>
        <dbReference type="EMBL" id="EFJ48221.1"/>
    </source>
</evidence>
<dbReference type="GO" id="GO:0031146">
    <property type="term" value="P:SCF-dependent proteasomal ubiquitin-dependent protein catabolic process"/>
    <property type="evidence" value="ECO:0007669"/>
    <property type="project" value="TreeGrafter"/>
</dbReference>
<accession>D8TWW2</accession>
<organism evidence="4">
    <name type="scientific">Volvox carteri f. nagariensis</name>
    <dbReference type="NCBI Taxonomy" id="3068"/>
    <lineage>
        <taxon>Eukaryota</taxon>
        <taxon>Viridiplantae</taxon>
        <taxon>Chlorophyta</taxon>
        <taxon>core chlorophytes</taxon>
        <taxon>Chlorophyceae</taxon>
        <taxon>CS clade</taxon>
        <taxon>Chlamydomonadales</taxon>
        <taxon>Volvocaceae</taxon>
        <taxon>Volvox</taxon>
    </lineage>
</organism>
<dbReference type="EMBL" id="GL378341">
    <property type="protein sequence ID" value="EFJ48221.1"/>
    <property type="molecule type" value="Genomic_DNA"/>
</dbReference>
<feature type="compositionally biased region" description="Low complexity" evidence="2">
    <location>
        <begin position="292"/>
        <end position="304"/>
    </location>
</feature>
<feature type="region of interest" description="Disordered" evidence="2">
    <location>
        <begin position="448"/>
        <end position="481"/>
    </location>
</feature>
<dbReference type="Proteomes" id="UP000001058">
    <property type="component" value="Unassembled WGS sequence"/>
</dbReference>
<dbReference type="SUPFAM" id="SSF52047">
    <property type="entry name" value="RNI-like"/>
    <property type="match status" value="1"/>
</dbReference>